<name>A0A9E7PPU2_9EURY</name>
<sequence>MAENSSDSLFSSDYHRWLKEEIARQNELLSTKQTTETSFGTMEYSLIGKGPVILAIHGTPGGYDQSLLLFDWITTEGFSLLSVSRPGYLGTPLDTGKTPAEQADALAALLDALKIEKVHLMFGSAGGASGYEFSIRHPDRVKCLVAMDAVSSQYLLSVNIGKVMEKLIMSRTGVELMEQMSLHFPEKSLQDVIKHSSLCRPEQIKEQVKTAIKDPNQVKMFFRMVRSMTDYKHRKPGLENDLDKMARIGDLPVDKITCPSLIVHGTHDSDVLFYNGVYAYENIPGAESYWVKEASHLICGWISPHVDELREKVVSFLLEHK</sequence>
<evidence type="ECO:0000259" key="1">
    <source>
        <dbReference type="Pfam" id="PF00561"/>
    </source>
</evidence>
<gene>
    <name evidence="2" type="ORF">L6E24_08335</name>
</gene>
<dbReference type="KEGG" id="mend:L6E24_08335"/>
<feature type="domain" description="AB hydrolase-1" evidence="1">
    <location>
        <begin position="51"/>
        <end position="151"/>
    </location>
</feature>
<dbReference type="SUPFAM" id="SSF53474">
    <property type="entry name" value="alpha/beta-Hydrolases"/>
    <property type="match status" value="1"/>
</dbReference>
<dbReference type="Gene3D" id="3.40.50.1820">
    <property type="entry name" value="alpha/beta hydrolase"/>
    <property type="match status" value="1"/>
</dbReference>
<evidence type="ECO:0000313" key="3">
    <source>
        <dbReference type="Proteomes" id="UP001060368"/>
    </source>
</evidence>
<dbReference type="InterPro" id="IPR029058">
    <property type="entry name" value="AB_hydrolase_fold"/>
</dbReference>
<proteinExistence type="predicted"/>
<dbReference type="InterPro" id="IPR050266">
    <property type="entry name" value="AB_hydrolase_sf"/>
</dbReference>
<dbReference type="Proteomes" id="UP001060368">
    <property type="component" value="Chromosome"/>
</dbReference>
<dbReference type="AlphaFoldDB" id="A0A9E7PPU2"/>
<dbReference type="GO" id="GO:0016787">
    <property type="term" value="F:hydrolase activity"/>
    <property type="evidence" value="ECO:0007669"/>
    <property type="project" value="UniProtKB-KW"/>
</dbReference>
<dbReference type="GO" id="GO:0016020">
    <property type="term" value="C:membrane"/>
    <property type="evidence" value="ECO:0007669"/>
    <property type="project" value="TreeGrafter"/>
</dbReference>
<evidence type="ECO:0000313" key="2">
    <source>
        <dbReference type="EMBL" id="UUX91387.1"/>
    </source>
</evidence>
<dbReference type="GeneID" id="74307703"/>
<dbReference type="PANTHER" id="PTHR43798">
    <property type="entry name" value="MONOACYLGLYCEROL LIPASE"/>
    <property type="match status" value="1"/>
</dbReference>
<dbReference type="InterPro" id="IPR000073">
    <property type="entry name" value="AB_hydrolase_1"/>
</dbReference>
<protein>
    <submittedName>
        <fullName evidence="2">Alpha/beta hydrolase</fullName>
    </submittedName>
</protein>
<keyword evidence="2" id="KW-0378">Hydrolase</keyword>
<organism evidence="2 3">
    <name type="scientific">Methanoplanus endosymbiosus</name>
    <dbReference type="NCBI Taxonomy" id="33865"/>
    <lineage>
        <taxon>Archaea</taxon>
        <taxon>Methanobacteriati</taxon>
        <taxon>Methanobacteriota</taxon>
        <taxon>Stenosarchaea group</taxon>
        <taxon>Methanomicrobia</taxon>
        <taxon>Methanomicrobiales</taxon>
        <taxon>Methanomicrobiaceae</taxon>
        <taxon>Methanoplanus</taxon>
    </lineage>
</organism>
<dbReference type="Pfam" id="PF00561">
    <property type="entry name" value="Abhydrolase_1"/>
    <property type="match status" value="1"/>
</dbReference>
<keyword evidence="3" id="KW-1185">Reference proteome</keyword>
<accession>A0A9E7PPU2</accession>
<dbReference type="RefSeq" id="WP_257741541.1">
    <property type="nucleotide sequence ID" value="NZ_CP096115.1"/>
</dbReference>
<dbReference type="PANTHER" id="PTHR43798:SF33">
    <property type="entry name" value="HYDROLASE, PUTATIVE (AFU_ORTHOLOGUE AFUA_2G14860)-RELATED"/>
    <property type="match status" value="1"/>
</dbReference>
<reference evidence="2" key="1">
    <citation type="submission" date="2022-04" db="EMBL/GenBank/DDBJ databases">
        <title>Complete genome of Methanoplanus endosymbiosus DSM 3599.</title>
        <authorList>
            <person name="Chen S.-C."/>
            <person name="You Y.-T."/>
            <person name="Zhou Y.-Z."/>
            <person name="Lai M.-C."/>
        </authorList>
    </citation>
    <scope>NUCLEOTIDE SEQUENCE</scope>
    <source>
        <strain evidence="2">DSM 3599</strain>
    </source>
</reference>
<dbReference type="EMBL" id="CP096115">
    <property type="protein sequence ID" value="UUX91387.1"/>
    <property type="molecule type" value="Genomic_DNA"/>
</dbReference>